<protein>
    <submittedName>
        <fullName evidence="2">Type II secretion system protein C (GspC)</fullName>
    </submittedName>
</protein>
<dbReference type="RefSeq" id="WP_091870226.1">
    <property type="nucleotide sequence ID" value="NZ_FOLD01000001.1"/>
</dbReference>
<organism evidence="2 3">
    <name type="scientific">Massilia yuzhufengensis</name>
    <dbReference type="NCBI Taxonomy" id="1164594"/>
    <lineage>
        <taxon>Bacteria</taxon>
        <taxon>Pseudomonadati</taxon>
        <taxon>Pseudomonadota</taxon>
        <taxon>Betaproteobacteria</taxon>
        <taxon>Burkholderiales</taxon>
        <taxon>Oxalobacteraceae</taxon>
        <taxon>Telluria group</taxon>
        <taxon>Massilia</taxon>
    </lineage>
</organism>
<keyword evidence="3" id="KW-1185">Reference proteome</keyword>
<name>A0A1I1DQ82_9BURK</name>
<evidence type="ECO:0000313" key="3">
    <source>
        <dbReference type="Proteomes" id="UP000198639"/>
    </source>
</evidence>
<dbReference type="EMBL" id="FOLD01000001">
    <property type="protein sequence ID" value="SFB77061.1"/>
    <property type="molecule type" value="Genomic_DNA"/>
</dbReference>
<sequence>MNKRLPLLFTLLALILLAASLAYWVLQLYKPAQRPLAPAPAMAQAEPSPDAAATLFGGQPTAVAISSYQLTGVVSAGRDSAVILVAEGSPPKAVRIGREIVPGVTVAEVHPRYVMLSEGGIMKRVDIAADARAAGQLGGMAPPLPGQPMAVAPPPGVEPQTAPGAVAVPSNMQSVPPPGGPPDGTPTTPESAVPVPEPQVDPSEQAVQQQPGYPPPPNQVQMPPPTRSVNSPVGQPPQVQ</sequence>
<feature type="region of interest" description="Disordered" evidence="1">
    <location>
        <begin position="138"/>
        <end position="240"/>
    </location>
</feature>
<feature type="compositionally biased region" description="Pro residues" evidence="1">
    <location>
        <begin position="175"/>
        <end position="184"/>
    </location>
</feature>
<feature type="compositionally biased region" description="Pro residues" evidence="1">
    <location>
        <begin position="142"/>
        <end position="157"/>
    </location>
</feature>
<feature type="compositionally biased region" description="Pro residues" evidence="1">
    <location>
        <begin position="212"/>
        <end position="226"/>
    </location>
</feature>
<gene>
    <name evidence="2" type="ORF">SAMN05216204_101335</name>
</gene>
<dbReference type="AlphaFoldDB" id="A0A1I1DQ82"/>
<dbReference type="STRING" id="1164594.SAMN05216204_101335"/>
<dbReference type="OrthoDB" id="8778618at2"/>
<reference evidence="3" key="1">
    <citation type="submission" date="2016-10" db="EMBL/GenBank/DDBJ databases">
        <authorList>
            <person name="Varghese N."/>
            <person name="Submissions S."/>
        </authorList>
    </citation>
    <scope>NUCLEOTIDE SEQUENCE [LARGE SCALE GENOMIC DNA]</scope>
    <source>
        <strain evidence="3">CGMCC 1.12041</strain>
    </source>
</reference>
<dbReference type="Gene3D" id="2.30.30.830">
    <property type="match status" value="1"/>
</dbReference>
<accession>A0A1I1DQ82</accession>
<evidence type="ECO:0000256" key="1">
    <source>
        <dbReference type="SAM" id="MobiDB-lite"/>
    </source>
</evidence>
<proteinExistence type="predicted"/>
<evidence type="ECO:0000313" key="2">
    <source>
        <dbReference type="EMBL" id="SFB77061.1"/>
    </source>
</evidence>
<feature type="compositionally biased region" description="Polar residues" evidence="1">
    <location>
        <begin position="227"/>
        <end position="240"/>
    </location>
</feature>
<dbReference type="Proteomes" id="UP000198639">
    <property type="component" value="Unassembled WGS sequence"/>
</dbReference>